<dbReference type="InterPro" id="IPR029063">
    <property type="entry name" value="SAM-dependent_MTases_sf"/>
</dbReference>
<dbReference type="PANTHER" id="PTHR47473:SF1">
    <property type="entry name" value="METHYLTRANSFERASE DOMAIN-CONTAINING PROTEIN"/>
    <property type="match status" value="1"/>
</dbReference>
<keyword evidence="3" id="KW-1185">Reference proteome</keyword>
<dbReference type="OrthoDB" id="10253390at2759"/>
<dbReference type="CDD" id="cd02440">
    <property type="entry name" value="AdoMet_MTases"/>
    <property type="match status" value="1"/>
</dbReference>
<evidence type="ECO:0000259" key="1">
    <source>
        <dbReference type="Pfam" id="PF13649"/>
    </source>
</evidence>
<name>A0A9P8QE62_WICPI</name>
<protein>
    <recommendedName>
        <fullName evidence="1">Methyltransferase domain-containing protein</fullName>
    </recommendedName>
</protein>
<reference evidence="2" key="2">
    <citation type="submission" date="2021-01" db="EMBL/GenBank/DDBJ databases">
        <authorList>
            <person name="Schikora-Tamarit M.A."/>
        </authorList>
    </citation>
    <scope>NUCLEOTIDE SEQUENCE</scope>
    <source>
        <strain evidence="2">CBS2887</strain>
    </source>
</reference>
<dbReference type="Pfam" id="PF11899">
    <property type="entry name" value="DUF3419"/>
    <property type="match status" value="1"/>
</dbReference>
<dbReference type="InterPro" id="IPR041698">
    <property type="entry name" value="Methyltransf_25"/>
</dbReference>
<dbReference type="Proteomes" id="UP000774326">
    <property type="component" value="Unassembled WGS sequence"/>
</dbReference>
<evidence type="ECO:0000313" key="3">
    <source>
        <dbReference type="Proteomes" id="UP000774326"/>
    </source>
</evidence>
<comment type="caution">
    <text evidence="2">The sequence shown here is derived from an EMBL/GenBank/DDBJ whole genome shotgun (WGS) entry which is preliminary data.</text>
</comment>
<organism evidence="2 3">
    <name type="scientific">Wickerhamomyces pijperi</name>
    <name type="common">Yeast</name>
    <name type="synonym">Pichia pijperi</name>
    <dbReference type="NCBI Taxonomy" id="599730"/>
    <lineage>
        <taxon>Eukaryota</taxon>
        <taxon>Fungi</taxon>
        <taxon>Dikarya</taxon>
        <taxon>Ascomycota</taxon>
        <taxon>Saccharomycotina</taxon>
        <taxon>Saccharomycetes</taxon>
        <taxon>Phaffomycetales</taxon>
        <taxon>Wickerhamomycetaceae</taxon>
        <taxon>Wickerhamomyces</taxon>
    </lineage>
</organism>
<dbReference type="PANTHER" id="PTHR47473">
    <property type="entry name" value="BTA1P"/>
    <property type="match status" value="1"/>
</dbReference>
<sequence>MSSVQVASDAIVTGFNDLLHKIVDEKIPNLFQLNETTYPVLISFAVTTLAFIVLYSNEYTKSFMVFAYACFVKPFASRSVDHANHQNNLEGFYKTQAKFYDTTREVLLQGRDDALKLAFSHTKAQQADPKKKLVWVDIGGGTGLNIEKMDTRVANLAENFDAVYLVDLSTSLCEIAQERVAKYGWTNVTVICGDACDFELPHKEVDLITFSYSLSMIPLYHSAIDHAEELLNPDTGILAVVDFGIQTKSTSIGKINTVGGLEQRHIPWIYRTFWRLWFEFDKVYLDPSRREYLEYKFGTVKSVNRYNKTLGSIPYYIWLGVNKSQDAQLMYRFNQLATESPYLAPAEAPSSNNNSSSSNPISKALEAAVSNTRKNLPYPSLFYQVQTWRVYYDELCAIYDVFHKQYIYAFTWEDPLEDAKILNLTSKDTVLAITSAGDNLLSYACLPDPPRRIHGVDLNPSQGHLVELKLASITALSYDQMWSMFGEGKIDNFEELLTTKLAPHLSSNALQYWLINGKKTFDPNGKGLYDTGFSRWALRLARYVFFITGLSSKVEKLCEAKTIEEQKQIWDTYIRPVLYSTLVGKIFVGNPIFLWKALGVPANQAKMMGDSVLQYVIDTLDPVVGKSLISSNNYFYYLCLKGKYSKDNCPDYLTPEGFQQLKSGTATGGESPLNGLRLHTDFLNNVFDRLSSKTITVAVIMDHMDWFDPHGEDALNEIKSLHGALSGGGRVLLRTAALKPWYIEDFEKLGFKCEAAGVRYSGEMIDRVNMYASTWVCTKLPTKMERKMSRIQI</sequence>
<dbReference type="Gene3D" id="3.40.50.150">
    <property type="entry name" value="Vaccinia Virus protein VP39"/>
    <property type="match status" value="1"/>
</dbReference>
<dbReference type="Pfam" id="PF13649">
    <property type="entry name" value="Methyltransf_25"/>
    <property type="match status" value="1"/>
</dbReference>
<dbReference type="InterPro" id="IPR021829">
    <property type="entry name" value="DUF3419"/>
</dbReference>
<feature type="domain" description="Methyltransferase" evidence="1">
    <location>
        <begin position="136"/>
        <end position="234"/>
    </location>
</feature>
<dbReference type="AlphaFoldDB" id="A0A9P8QE62"/>
<reference evidence="2" key="1">
    <citation type="journal article" date="2021" name="Open Biol.">
        <title>Shared evolutionary footprints suggest mitochondrial oxidative damage underlies multiple complex I losses in fungi.</title>
        <authorList>
            <person name="Schikora-Tamarit M.A."/>
            <person name="Marcet-Houben M."/>
            <person name="Nosek J."/>
            <person name="Gabaldon T."/>
        </authorList>
    </citation>
    <scope>NUCLEOTIDE SEQUENCE</scope>
    <source>
        <strain evidence="2">CBS2887</strain>
    </source>
</reference>
<proteinExistence type="predicted"/>
<dbReference type="EMBL" id="JAEUBG010000611">
    <property type="protein sequence ID" value="KAH3687805.1"/>
    <property type="molecule type" value="Genomic_DNA"/>
</dbReference>
<dbReference type="SUPFAM" id="SSF53335">
    <property type="entry name" value="S-adenosyl-L-methionine-dependent methyltransferases"/>
    <property type="match status" value="1"/>
</dbReference>
<gene>
    <name evidence="2" type="ORF">WICPIJ_001213</name>
</gene>
<evidence type="ECO:0000313" key="2">
    <source>
        <dbReference type="EMBL" id="KAH3687805.1"/>
    </source>
</evidence>
<accession>A0A9P8QE62</accession>